<dbReference type="PANTHER" id="PTHR35807">
    <property type="entry name" value="TRANSCRIPTIONAL REGULATOR REDD-RELATED"/>
    <property type="match status" value="1"/>
</dbReference>
<dbReference type="SUPFAM" id="SSF48452">
    <property type="entry name" value="TPR-like"/>
    <property type="match status" value="1"/>
</dbReference>
<sequence>MDVIGPFSVTAADGTDLTPLGAKPQALIAMLALSPGMRRPRRWLEDKLWSTSPEKQAGASLRQALVKIRGAFGDWSDALEAERTAIGLDPTRVQVILRQNDYEMRRELLEGLDARDPEFDEWLRDERTRHENRHGNAALHRPAGLTLMCRTQFRTEAMPSLVGEVLAERIGDAISEQVRAWRHAGTTDGIGAEIVGDLDISCDMIETAEGGRVYVRILHPATRRILYSRLIEVDDVQEILGASARVSAIVFEAADWALTALPATLDRARPEAQATDLQRRALTRMFSFQPGALREADALLAQAHEIEGNGIYTAWRSLARTIQLIELLEPDREALIDEIQELNYSALSEAPNNALVLALLSQVRIMALGDAAGGVDLAERSVERNASSGFGWLSLSVSRMLAGEPSQAMALSLRAREIARYSPFRHWWDLYHCITCVANDHSELAIEAAEAAVRQAPFFRPAYRHLVALYAQQGRFDRAIKIAERLERIEPGFTLDRLVNDDTYPVRTLRTKGLLDPVRAML</sequence>
<evidence type="ECO:0000313" key="2">
    <source>
        <dbReference type="Proteomes" id="UP000019063"/>
    </source>
</evidence>
<protein>
    <submittedName>
        <fullName evidence="1">TPR repeat-containing protein</fullName>
    </submittedName>
</protein>
<dbReference type="AlphaFoldDB" id="W4HG69"/>
<evidence type="ECO:0000313" key="1">
    <source>
        <dbReference type="EMBL" id="ETW11146.1"/>
    </source>
</evidence>
<name>W4HG69_9RHOB</name>
<comment type="caution">
    <text evidence="1">The sequence shown here is derived from an EMBL/GenBank/DDBJ whole genome shotgun (WGS) entry which is preliminary data.</text>
</comment>
<gene>
    <name evidence="1" type="ORF">ATO8_18370</name>
</gene>
<reference evidence="1 2" key="1">
    <citation type="journal article" date="2014" name="Antonie Van Leeuwenhoek">
        <title>Roseivivax atlanticus sp. nov., isolated from surface seawater of the Atlantic Ocean.</title>
        <authorList>
            <person name="Li G."/>
            <person name="Lai Q."/>
            <person name="Liu X."/>
            <person name="Sun F."/>
            <person name="Shao Z."/>
        </authorList>
    </citation>
    <scope>NUCLEOTIDE SEQUENCE [LARGE SCALE GENOMIC DNA]</scope>
    <source>
        <strain evidence="1 2">22II-s10s</strain>
    </source>
</reference>
<dbReference type="EMBL" id="AQQW01000015">
    <property type="protein sequence ID" value="ETW11146.1"/>
    <property type="molecule type" value="Genomic_DNA"/>
</dbReference>
<proteinExistence type="predicted"/>
<dbReference type="eggNOG" id="COG3063">
    <property type="taxonomic scope" value="Bacteria"/>
</dbReference>
<dbReference type="STRING" id="1379903.ATO8_18370"/>
<accession>W4HG69</accession>
<keyword evidence="2" id="KW-1185">Reference proteome</keyword>
<dbReference type="InterPro" id="IPR016032">
    <property type="entry name" value="Sig_transdc_resp-reg_C-effctor"/>
</dbReference>
<dbReference type="GO" id="GO:0006355">
    <property type="term" value="P:regulation of DNA-templated transcription"/>
    <property type="evidence" value="ECO:0007669"/>
    <property type="project" value="InterPro"/>
</dbReference>
<dbReference type="Gene3D" id="1.10.10.10">
    <property type="entry name" value="Winged helix-like DNA-binding domain superfamily/Winged helix DNA-binding domain"/>
    <property type="match status" value="1"/>
</dbReference>
<dbReference type="InterPro" id="IPR051677">
    <property type="entry name" value="AfsR-DnrI-RedD_regulator"/>
</dbReference>
<dbReference type="Proteomes" id="UP000019063">
    <property type="component" value="Unassembled WGS sequence"/>
</dbReference>
<dbReference type="Gene3D" id="1.25.40.10">
    <property type="entry name" value="Tetratricopeptide repeat domain"/>
    <property type="match status" value="1"/>
</dbReference>
<dbReference type="InterPro" id="IPR011990">
    <property type="entry name" value="TPR-like_helical_dom_sf"/>
</dbReference>
<dbReference type="GO" id="GO:0003677">
    <property type="term" value="F:DNA binding"/>
    <property type="evidence" value="ECO:0007669"/>
    <property type="project" value="InterPro"/>
</dbReference>
<dbReference type="InterPro" id="IPR036388">
    <property type="entry name" value="WH-like_DNA-bd_sf"/>
</dbReference>
<organism evidence="1 2">
    <name type="scientific">Roseivivax marinus</name>
    <dbReference type="NCBI Taxonomy" id="1379903"/>
    <lineage>
        <taxon>Bacteria</taxon>
        <taxon>Pseudomonadati</taxon>
        <taxon>Pseudomonadota</taxon>
        <taxon>Alphaproteobacteria</taxon>
        <taxon>Rhodobacterales</taxon>
        <taxon>Roseobacteraceae</taxon>
        <taxon>Roseivivax</taxon>
    </lineage>
</organism>
<dbReference type="SUPFAM" id="SSF46894">
    <property type="entry name" value="C-terminal effector domain of the bipartite response regulators"/>
    <property type="match status" value="1"/>
</dbReference>